<feature type="transmembrane region" description="Helical" evidence="1">
    <location>
        <begin position="206"/>
        <end position="229"/>
    </location>
</feature>
<name>A0A9X2GIM2_9ACTN</name>
<keyword evidence="1" id="KW-0812">Transmembrane</keyword>
<evidence type="ECO:0000313" key="2">
    <source>
        <dbReference type="EMBL" id="MCP2359804.1"/>
    </source>
</evidence>
<gene>
    <name evidence="2" type="ORF">HD597_006824</name>
</gene>
<accession>A0A9X2GIM2</accession>
<keyword evidence="1" id="KW-1133">Transmembrane helix</keyword>
<evidence type="ECO:0000313" key="3">
    <source>
        <dbReference type="Proteomes" id="UP001139648"/>
    </source>
</evidence>
<proteinExistence type="predicted"/>
<keyword evidence="3" id="KW-1185">Reference proteome</keyword>
<feature type="transmembrane region" description="Helical" evidence="1">
    <location>
        <begin position="304"/>
        <end position="322"/>
    </location>
</feature>
<feature type="transmembrane region" description="Helical" evidence="1">
    <location>
        <begin position="12"/>
        <end position="38"/>
    </location>
</feature>
<reference evidence="2" key="1">
    <citation type="submission" date="2022-06" db="EMBL/GenBank/DDBJ databases">
        <title>Sequencing the genomes of 1000 actinobacteria strains.</title>
        <authorList>
            <person name="Klenk H.-P."/>
        </authorList>
    </citation>
    <scope>NUCLEOTIDE SEQUENCE</scope>
    <source>
        <strain evidence="2">DSM 46694</strain>
    </source>
</reference>
<protein>
    <submittedName>
        <fullName evidence="2">Uncharacterized protein</fullName>
    </submittedName>
</protein>
<dbReference type="Proteomes" id="UP001139648">
    <property type="component" value="Unassembled WGS sequence"/>
</dbReference>
<keyword evidence="1" id="KW-0472">Membrane</keyword>
<organism evidence="2 3">
    <name type="scientific">Nonomuraea thailandensis</name>
    <dbReference type="NCBI Taxonomy" id="1188745"/>
    <lineage>
        <taxon>Bacteria</taxon>
        <taxon>Bacillati</taxon>
        <taxon>Actinomycetota</taxon>
        <taxon>Actinomycetes</taxon>
        <taxon>Streptosporangiales</taxon>
        <taxon>Streptosporangiaceae</taxon>
        <taxon>Nonomuraea</taxon>
    </lineage>
</organism>
<dbReference type="RefSeq" id="WP_253747221.1">
    <property type="nucleotide sequence ID" value="NZ_BAABKA010000035.1"/>
</dbReference>
<sequence length="342" mass="37960">MVAKMGSVVLDLAVSLVAAFVILSLVVYGISEAIFAAFSTRPKFLWAYLRDTLDGGIATGEGWLPVSTASTVRILRFTRDPRPAYSDEPPPPLPDASKLPNCTFTELLYERIREMDHARGRRTSISHIPAKRFALAISEISEAFSSVEQMLDSMKARHSPAHAPLSALWAGSQGDYDRFQRGVEEWFVAEMQQLNRLYRRHTRGPLMVLSTLLTIFFTIDSFEYVQAIIDDNALRSLLSANDTIAEPLAARCRLEEGGSYCLSQPPIIQVFGNAPISMSFSTGPPTAHWNGVEWMERLITPPHWLGFIATIVALMFGAPFWWDRLMSAIGLGGANTEKASTF</sequence>
<evidence type="ECO:0000256" key="1">
    <source>
        <dbReference type="SAM" id="Phobius"/>
    </source>
</evidence>
<dbReference type="AlphaFoldDB" id="A0A9X2GIM2"/>
<comment type="caution">
    <text evidence="2">The sequence shown here is derived from an EMBL/GenBank/DDBJ whole genome shotgun (WGS) entry which is preliminary data.</text>
</comment>
<dbReference type="EMBL" id="JAMZEB010000002">
    <property type="protein sequence ID" value="MCP2359804.1"/>
    <property type="molecule type" value="Genomic_DNA"/>
</dbReference>